<dbReference type="AlphaFoldDB" id="A0A2N5VF77"/>
<name>A0A2N5VF77_9BASI</name>
<evidence type="ECO:0000256" key="1">
    <source>
        <dbReference type="SAM" id="MobiDB-lite"/>
    </source>
</evidence>
<feature type="compositionally biased region" description="Basic and acidic residues" evidence="1">
    <location>
        <begin position="69"/>
        <end position="79"/>
    </location>
</feature>
<evidence type="ECO:0000313" key="2">
    <source>
        <dbReference type="EMBL" id="PLW06321.1"/>
    </source>
</evidence>
<gene>
    <name evidence="3" type="ORF">PCANC_12192</name>
    <name evidence="2" type="ORF">PCANC_27204</name>
</gene>
<proteinExistence type="predicted"/>
<feature type="region of interest" description="Disordered" evidence="1">
    <location>
        <begin position="1"/>
        <end position="35"/>
    </location>
</feature>
<keyword evidence="4" id="KW-1185">Reference proteome</keyword>
<evidence type="ECO:0000313" key="3">
    <source>
        <dbReference type="EMBL" id="PLW48556.1"/>
    </source>
</evidence>
<reference evidence="3 4" key="1">
    <citation type="submission" date="2017-11" db="EMBL/GenBank/DDBJ databases">
        <title>De novo assembly and phasing of dikaryotic genomes from two isolates of Puccinia coronata f. sp. avenae, the causal agent of oat crown rust.</title>
        <authorList>
            <person name="Miller M.E."/>
            <person name="Zhang Y."/>
            <person name="Omidvar V."/>
            <person name="Sperschneider J."/>
            <person name="Schwessinger B."/>
            <person name="Raley C."/>
            <person name="Palmer J.M."/>
            <person name="Garnica D."/>
            <person name="Upadhyaya N."/>
            <person name="Rathjen J."/>
            <person name="Taylor J.M."/>
            <person name="Park R.F."/>
            <person name="Dodds P.N."/>
            <person name="Hirsch C.D."/>
            <person name="Kianian S.F."/>
            <person name="Figueroa M."/>
        </authorList>
    </citation>
    <scope>NUCLEOTIDE SEQUENCE [LARGE SCALE GENOMIC DNA]</scope>
    <source>
        <strain evidence="3">12NC29</strain>
    </source>
</reference>
<protein>
    <submittedName>
        <fullName evidence="3">Uncharacterized protein</fullName>
    </submittedName>
</protein>
<accession>A0A2N5VF77</accession>
<evidence type="ECO:0000313" key="4">
    <source>
        <dbReference type="Proteomes" id="UP000235388"/>
    </source>
</evidence>
<feature type="region of interest" description="Disordered" evidence="1">
    <location>
        <begin position="69"/>
        <end position="93"/>
    </location>
</feature>
<comment type="caution">
    <text evidence="3">The sequence shown here is derived from an EMBL/GenBank/DDBJ whole genome shotgun (WGS) entry which is preliminary data.</text>
</comment>
<dbReference type="EMBL" id="PGCJ01000102">
    <property type="protein sequence ID" value="PLW48556.1"/>
    <property type="molecule type" value="Genomic_DNA"/>
</dbReference>
<dbReference type="Proteomes" id="UP000235388">
    <property type="component" value="Unassembled WGS sequence"/>
</dbReference>
<sequence length="164" mass="17916">MFNSPGEENLHDILSPPTSLGKRPAESQAADLQPSCSGVARLRQENYPVYIHSQQGSPGAIAFPSMEKRAKTTDNDHVQTRLSPGFEPRLHYTGGGSLMSPVATGSGNYAQSPETGSYYEIPYMIGVFSEDDIPNHNAIEPVESDLVTLCNPPNYYEMPRSGRK</sequence>
<organism evidence="3 4">
    <name type="scientific">Puccinia coronata f. sp. avenae</name>
    <dbReference type="NCBI Taxonomy" id="200324"/>
    <lineage>
        <taxon>Eukaryota</taxon>
        <taxon>Fungi</taxon>
        <taxon>Dikarya</taxon>
        <taxon>Basidiomycota</taxon>
        <taxon>Pucciniomycotina</taxon>
        <taxon>Pucciniomycetes</taxon>
        <taxon>Pucciniales</taxon>
        <taxon>Pucciniaceae</taxon>
        <taxon>Puccinia</taxon>
    </lineage>
</organism>
<dbReference type="EMBL" id="PGCJ01001328">
    <property type="protein sequence ID" value="PLW06321.1"/>
    <property type="molecule type" value="Genomic_DNA"/>
</dbReference>